<dbReference type="VEuPathDB" id="FungiDB:MYCTH_2306552"/>
<protein>
    <submittedName>
        <fullName evidence="1">Uncharacterized protein</fullName>
    </submittedName>
</protein>
<dbReference type="KEGG" id="mtm:MYCTH_2306552"/>
<gene>
    <name evidence="1" type="ORF">MYCTH_2306552</name>
</gene>
<dbReference type="GeneID" id="11513742"/>
<dbReference type="HOGENOM" id="CLU_2814212_0_0_1"/>
<organism evidence="1 2">
    <name type="scientific">Thermothelomyces thermophilus (strain ATCC 42464 / BCRC 31852 / DSM 1799)</name>
    <name type="common">Sporotrichum thermophile</name>
    <dbReference type="NCBI Taxonomy" id="573729"/>
    <lineage>
        <taxon>Eukaryota</taxon>
        <taxon>Fungi</taxon>
        <taxon>Dikarya</taxon>
        <taxon>Ascomycota</taxon>
        <taxon>Pezizomycotina</taxon>
        <taxon>Sordariomycetes</taxon>
        <taxon>Sordariomycetidae</taxon>
        <taxon>Sordariales</taxon>
        <taxon>Chaetomiaceae</taxon>
        <taxon>Thermothelomyces</taxon>
    </lineage>
</organism>
<dbReference type="RefSeq" id="XP_003664111.1">
    <property type="nucleotide sequence ID" value="XM_003664063.1"/>
</dbReference>
<accession>G2QHK6</accession>
<reference evidence="1 2" key="1">
    <citation type="journal article" date="2011" name="Nat. Biotechnol.">
        <title>Comparative genomic analysis of the thermophilic biomass-degrading fungi Myceliophthora thermophila and Thielavia terrestris.</title>
        <authorList>
            <person name="Berka R.M."/>
            <person name="Grigoriev I.V."/>
            <person name="Otillar R."/>
            <person name="Salamov A."/>
            <person name="Grimwood J."/>
            <person name="Reid I."/>
            <person name="Ishmael N."/>
            <person name="John T."/>
            <person name="Darmond C."/>
            <person name="Moisan M.-C."/>
            <person name="Henrissat B."/>
            <person name="Coutinho P.M."/>
            <person name="Lombard V."/>
            <person name="Natvig D.O."/>
            <person name="Lindquist E."/>
            <person name="Schmutz J."/>
            <person name="Lucas S."/>
            <person name="Harris P."/>
            <person name="Powlowski J."/>
            <person name="Bellemare A."/>
            <person name="Taylor D."/>
            <person name="Butler G."/>
            <person name="de Vries R.P."/>
            <person name="Allijn I.E."/>
            <person name="van den Brink J."/>
            <person name="Ushinsky S."/>
            <person name="Storms R."/>
            <person name="Powell A.J."/>
            <person name="Paulsen I.T."/>
            <person name="Elbourne L.D.H."/>
            <person name="Baker S.E."/>
            <person name="Magnuson J."/>
            <person name="LaBoissiere S."/>
            <person name="Clutterbuck A.J."/>
            <person name="Martinez D."/>
            <person name="Wogulis M."/>
            <person name="de Leon A.L."/>
            <person name="Rey M.W."/>
            <person name="Tsang A."/>
        </authorList>
    </citation>
    <scope>NUCLEOTIDE SEQUENCE [LARGE SCALE GENOMIC DNA]</scope>
    <source>
        <strain evidence="2">ATCC 42464 / BCRC 31852 / DSM 1799</strain>
    </source>
</reference>
<name>G2QHK6_THET4</name>
<proteinExistence type="predicted"/>
<sequence length="67" mass="7412">MDALPFSAEGGEANVTRFSQQQLLDFFFPGFSGVSWTGFYMPSCREQSCFQGPQGGLNSTPRDRVLI</sequence>
<dbReference type="EMBL" id="CP003005">
    <property type="protein sequence ID" value="AEO58866.1"/>
    <property type="molecule type" value="Genomic_DNA"/>
</dbReference>
<dbReference type="AlphaFoldDB" id="G2QHK6"/>
<evidence type="ECO:0000313" key="1">
    <source>
        <dbReference type="EMBL" id="AEO58866.1"/>
    </source>
</evidence>
<dbReference type="InParanoid" id="G2QHK6"/>
<dbReference type="Proteomes" id="UP000007322">
    <property type="component" value="Chromosome 4"/>
</dbReference>
<keyword evidence="2" id="KW-1185">Reference proteome</keyword>
<evidence type="ECO:0000313" key="2">
    <source>
        <dbReference type="Proteomes" id="UP000007322"/>
    </source>
</evidence>